<dbReference type="InterPro" id="IPR035987">
    <property type="entry name" value="Ribosomal_uS8_sf"/>
</dbReference>
<reference evidence="4" key="1">
    <citation type="journal article" date="2000" name="Trends Biochem. Sci.">
        <title>A novel motif for identifying rps3 homologs in fungal mitochondrial genomes.</title>
        <authorList>
            <person name="Bullerwell C.E."/>
            <person name="Burger G."/>
            <person name="Lang B.F."/>
        </authorList>
    </citation>
    <scope>NUCLEOTIDE SEQUENCE</scope>
    <source>
        <strain evidence="4">ATCC 50154</strain>
    </source>
</reference>
<dbReference type="SUPFAM" id="SSF56047">
    <property type="entry name" value="Ribosomal protein S8"/>
    <property type="match status" value="1"/>
</dbReference>
<keyword evidence="2 4" id="KW-0689">Ribosomal protein</keyword>
<dbReference type="RefSeq" id="NP_696966.1">
    <property type="nucleotide sequence ID" value="NC_004309.1"/>
</dbReference>
<comment type="similarity">
    <text evidence="1">Belongs to the universal ribosomal protein uS8 family.</text>
</comment>
<evidence type="ECO:0000256" key="1">
    <source>
        <dbReference type="ARBA" id="ARBA00006471"/>
    </source>
</evidence>
<dbReference type="GO" id="GO:1990904">
    <property type="term" value="C:ribonucleoprotein complex"/>
    <property type="evidence" value="ECO:0007669"/>
    <property type="project" value="UniProtKB-KW"/>
</dbReference>
<dbReference type="GO" id="GO:0005840">
    <property type="term" value="C:ribosome"/>
    <property type="evidence" value="ECO:0007669"/>
    <property type="project" value="UniProtKB-KW"/>
</dbReference>
<geneLocation type="mitochondrion" evidence="4"/>
<gene>
    <name evidence="4" type="primary">rps8</name>
</gene>
<protein>
    <submittedName>
        <fullName evidence="4">Ribosomal protein S8</fullName>
    </submittedName>
</protein>
<dbReference type="InParanoid" id="Q8HIU7"/>
<evidence type="ECO:0000313" key="4">
    <source>
        <dbReference type="EMBL" id="AAN28337.1"/>
    </source>
</evidence>
<dbReference type="Pfam" id="PF00410">
    <property type="entry name" value="Ribosomal_S8"/>
    <property type="match status" value="1"/>
</dbReference>
<proteinExistence type="inferred from homology"/>
<dbReference type="EMBL" id="AF538053">
    <property type="protein sequence ID" value="AAN28337.1"/>
    <property type="molecule type" value="Genomic_DNA"/>
</dbReference>
<dbReference type="AlphaFoldDB" id="Q8HIU7"/>
<evidence type="ECO:0000256" key="2">
    <source>
        <dbReference type="ARBA" id="ARBA00022980"/>
    </source>
</evidence>
<keyword evidence="4" id="KW-0496">Mitochondrion</keyword>
<reference evidence="4" key="3">
    <citation type="journal article" date="2002" name="Curr. Biol.">
        <title>The closest unicellular relatives of animals.</title>
        <authorList>
            <person name="Lang B.F."/>
            <person name="O'Kelly C."/>
            <person name="Nerad T."/>
            <person name="Gray M.W."/>
            <person name="Burger G."/>
        </authorList>
    </citation>
    <scope>NUCLEOTIDE SEQUENCE</scope>
    <source>
        <strain evidence="4">ATCC 50154</strain>
    </source>
</reference>
<dbReference type="InterPro" id="IPR000630">
    <property type="entry name" value="Ribosomal_uS8"/>
</dbReference>
<accession>Q8HIU7</accession>
<evidence type="ECO:0000256" key="3">
    <source>
        <dbReference type="ARBA" id="ARBA00023274"/>
    </source>
</evidence>
<dbReference type="GeneID" id="805248"/>
<dbReference type="Gene3D" id="3.30.1490.10">
    <property type="match status" value="2"/>
</dbReference>
<dbReference type="GO" id="GO:0006412">
    <property type="term" value="P:translation"/>
    <property type="evidence" value="ECO:0007669"/>
    <property type="project" value="InterPro"/>
</dbReference>
<dbReference type="GO" id="GO:0003735">
    <property type="term" value="F:structural constituent of ribosome"/>
    <property type="evidence" value="ECO:0000318"/>
    <property type="project" value="GO_Central"/>
</dbReference>
<sequence>MNELISKINNNTNYRKMLTCQFNMDNYSILKVLKSEGVIKLLEINKNNKNQKIINFLINDKLGKLGTNVFLKPISKPGRKVYISNKEILSMSNTKKGFTINTSKIGIKTLYSNLSEHKIYLLRTSSNNLQLLNNKGIITQEEAIKNNVGGELLLVVKFQ</sequence>
<organism evidence="4">
    <name type="scientific">Monosiga brevicollis</name>
    <name type="common">Choanoflagellate</name>
    <dbReference type="NCBI Taxonomy" id="81824"/>
    <lineage>
        <taxon>Eukaryota</taxon>
        <taxon>Choanoflagellata</taxon>
        <taxon>Craspedida</taxon>
        <taxon>Salpingoecidae</taxon>
        <taxon>Monosiga</taxon>
    </lineage>
</organism>
<reference evidence="4" key="2">
    <citation type="submission" date="2000-06" db="EMBL/GenBank/DDBJ databases">
        <authorList>
            <person name="Lang F.B."/>
            <person name="Bullerwell C."/>
        </authorList>
    </citation>
    <scope>NUCLEOTIDE SEQUENCE</scope>
    <source>
        <strain evidence="4">ATCC 50154</strain>
    </source>
</reference>
<keyword evidence="3" id="KW-0687">Ribonucleoprotein</keyword>
<name>Q8HIU7_MONBE</name>